<reference evidence="1" key="2">
    <citation type="journal article" date="2015" name="Data Brief">
        <title>Shoot transcriptome of the giant reed, Arundo donax.</title>
        <authorList>
            <person name="Barrero R.A."/>
            <person name="Guerrero F.D."/>
            <person name="Moolhuijzen P."/>
            <person name="Goolsby J.A."/>
            <person name="Tidwell J."/>
            <person name="Bellgard S.E."/>
            <person name="Bellgard M.I."/>
        </authorList>
    </citation>
    <scope>NUCLEOTIDE SEQUENCE</scope>
    <source>
        <tissue evidence="1">Shoot tissue taken approximately 20 cm above the soil surface</tissue>
    </source>
</reference>
<organism evidence="1">
    <name type="scientific">Arundo donax</name>
    <name type="common">Giant reed</name>
    <name type="synonym">Donax arundinaceus</name>
    <dbReference type="NCBI Taxonomy" id="35708"/>
    <lineage>
        <taxon>Eukaryota</taxon>
        <taxon>Viridiplantae</taxon>
        <taxon>Streptophyta</taxon>
        <taxon>Embryophyta</taxon>
        <taxon>Tracheophyta</taxon>
        <taxon>Spermatophyta</taxon>
        <taxon>Magnoliopsida</taxon>
        <taxon>Liliopsida</taxon>
        <taxon>Poales</taxon>
        <taxon>Poaceae</taxon>
        <taxon>PACMAD clade</taxon>
        <taxon>Arundinoideae</taxon>
        <taxon>Arundineae</taxon>
        <taxon>Arundo</taxon>
    </lineage>
</organism>
<accession>A0A0A8Z4H0</accession>
<protein>
    <submittedName>
        <fullName evidence="1">Uncharacterized protein</fullName>
    </submittedName>
</protein>
<evidence type="ECO:0000313" key="1">
    <source>
        <dbReference type="EMBL" id="JAD34289.1"/>
    </source>
</evidence>
<name>A0A0A8Z4H0_ARUDO</name>
<dbReference type="EMBL" id="GBRH01263606">
    <property type="protein sequence ID" value="JAD34289.1"/>
    <property type="molecule type" value="Transcribed_RNA"/>
</dbReference>
<sequence length="22" mass="2609">MNRIDNLFFVSLSVLPELDCWP</sequence>
<proteinExistence type="predicted"/>
<reference evidence="1" key="1">
    <citation type="submission" date="2014-09" db="EMBL/GenBank/DDBJ databases">
        <authorList>
            <person name="Magalhaes I.L.F."/>
            <person name="Oliveira U."/>
            <person name="Santos F.R."/>
            <person name="Vidigal T.H.D.A."/>
            <person name="Brescovit A.D."/>
            <person name="Santos A.J."/>
        </authorList>
    </citation>
    <scope>NUCLEOTIDE SEQUENCE</scope>
    <source>
        <tissue evidence="1">Shoot tissue taken approximately 20 cm above the soil surface</tissue>
    </source>
</reference>
<dbReference type="AlphaFoldDB" id="A0A0A8Z4H0"/>